<keyword evidence="2" id="KW-1185">Reference proteome</keyword>
<dbReference type="Gene3D" id="3.40.710.10">
    <property type="entry name" value="DD-peptidase/beta-lactamase superfamily"/>
    <property type="match status" value="1"/>
</dbReference>
<dbReference type="SUPFAM" id="SSF56601">
    <property type="entry name" value="beta-lactamase/transpeptidase-like"/>
    <property type="match status" value="1"/>
</dbReference>
<sequence>MSDDVAIFEPVDVRADAAIAAVSTGHLPDPEHVARLLREAYDEYRHLDKGVVADYIPALATVDPALFGMCVVGVSGGVHEASDADH</sequence>
<name>A0A397Q855_9HYPH</name>
<dbReference type="AlphaFoldDB" id="A0A397Q855"/>
<gene>
    <name evidence="1" type="ORF">BXY53_0769</name>
</gene>
<organism evidence="1 2">
    <name type="scientific">Dichotomicrobium thermohalophilum</name>
    <dbReference type="NCBI Taxonomy" id="933063"/>
    <lineage>
        <taxon>Bacteria</taxon>
        <taxon>Pseudomonadati</taxon>
        <taxon>Pseudomonadota</taxon>
        <taxon>Alphaproteobacteria</taxon>
        <taxon>Hyphomicrobiales</taxon>
        <taxon>Hyphomicrobiaceae</taxon>
        <taxon>Dichotomicrobium</taxon>
    </lineage>
</organism>
<evidence type="ECO:0000313" key="2">
    <source>
        <dbReference type="Proteomes" id="UP000266273"/>
    </source>
</evidence>
<protein>
    <submittedName>
        <fullName evidence="1">Glutaminase</fullName>
    </submittedName>
</protein>
<dbReference type="GO" id="GO:0006541">
    <property type="term" value="P:glutamine metabolic process"/>
    <property type="evidence" value="ECO:0007669"/>
    <property type="project" value="InterPro"/>
</dbReference>
<accession>A0A397Q855</accession>
<dbReference type="InterPro" id="IPR012338">
    <property type="entry name" value="Beta-lactam/transpept-like"/>
</dbReference>
<dbReference type="EMBL" id="QXDF01000001">
    <property type="protein sequence ID" value="RIA55697.1"/>
    <property type="molecule type" value="Genomic_DNA"/>
</dbReference>
<reference evidence="1 2" key="1">
    <citation type="submission" date="2018-08" db="EMBL/GenBank/DDBJ databases">
        <title>Genomic Encyclopedia of Archaeal and Bacterial Type Strains, Phase II (KMG-II): from individual species to whole genera.</title>
        <authorList>
            <person name="Goeker M."/>
        </authorList>
    </citation>
    <scope>NUCLEOTIDE SEQUENCE [LARGE SCALE GENOMIC DNA]</scope>
    <source>
        <strain evidence="1 2">DSM 5002</strain>
    </source>
</reference>
<evidence type="ECO:0000313" key="1">
    <source>
        <dbReference type="EMBL" id="RIA55697.1"/>
    </source>
</evidence>
<dbReference type="Proteomes" id="UP000266273">
    <property type="component" value="Unassembled WGS sequence"/>
</dbReference>
<comment type="caution">
    <text evidence="1">The sequence shown here is derived from an EMBL/GenBank/DDBJ whole genome shotgun (WGS) entry which is preliminary data.</text>
</comment>
<dbReference type="RefSeq" id="WP_119060564.1">
    <property type="nucleotide sequence ID" value="NZ_QXDF01000001.1"/>
</dbReference>
<dbReference type="GO" id="GO:0004359">
    <property type="term" value="F:glutaminase activity"/>
    <property type="evidence" value="ECO:0007669"/>
    <property type="project" value="UniProtKB-EC"/>
</dbReference>
<proteinExistence type="predicted"/>
<dbReference type="OrthoDB" id="9788822at2"/>